<dbReference type="Proteomes" id="UP000428330">
    <property type="component" value="Chromosome"/>
</dbReference>
<dbReference type="SUPFAM" id="SSF46785">
    <property type="entry name" value="Winged helix' DNA-binding domain"/>
    <property type="match status" value="1"/>
</dbReference>
<dbReference type="GO" id="GO:0003677">
    <property type="term" value="F:DNA binding"/>
    <property type="evidence" value="ECO:0007669"/>
    <property type="project" value="UniProtKB-KW"/>
</dbReference>
<dbReference type="GO" id="GO:0032993">
    <property type="term" value="C:protein-DNA complex"/>
    <property type="evidence" value="ECO:0007669"/>
    <property type="project" value="TreeGrafter"/>
</dbReference>
<evidence type="ECO:0000313" key="7">
    <source>
        <dbReference type="Proteomes" id="UP000428330"/>
    </source>
</evidence>
<dbReference type="GO" id="GO:0003700">
    <property type="term" value="F:DNA-binding transcription factor activity"/>
    <property type="evidence" value="ECO:0007669"/>
    <property type="project" value="InterPro"/>
</dbReference>
<evidence type="ECO:0000256" key="2">
    <source>
        <dbReference type="ARBA" id="ARBA00023015"/>
    </source>
</evidence>
<dbReference type="EMBL" id="CP034348">
    <property type="protein sequence ID" value="QGX98561.1"/>
    <property type="molecule type" value="Genomic_DNA"/>
</dbReference>
<accession>A0A6I6IRQ6</accession>
<protein>
    <submittedName>
        <fullName evidence="6">LysR family transcriptional regulator</fullName>
    </submittedName>
</protein>
<dbReference type="CDD" id="cd08412">
    <property type="entry name" value="PBP2_PAO1_like"/>
    <property type="match status" value="1"/>
</dbReference>
<keyword evidence="2" id="KW-0805">Transcription regulation</keyword>
<dbReference type="PANTHER" id="PTHR30346">
    <property type="entry name" value="TRANSCRIPTIONAL DUAL REGULATOR HCAR-RELATED"/>
    <property type="match status" value="1"/>
</dbReference>
<evidence type="ECO:0000256" key="1">
    <source>
        <dbReference type="ARBA" id="ARBA00009437"/>
    </source>
</evidence>
<dbReference type="Pfam" id="PF03466">
    <property type="entry name" value="LysR_substrate"/>
    <property type="match status" value="1"/>
</dbReference>
<comment type="similarity">
    <text evidence="1">Belongs to the LysR transcriptional regulatory family.</text>
</comment>
<dbReference type="InterPro" id="IPR036388">
    <property type="entry name" value="WH-like_DNA-bd_sf"/>
</dbReference>
<dbReference type="PRINTS" id="PR00039">
    <property type="entry name" value="HTHLYSR"/>
</dbReference>
<dbReference type="FunFam" id="1.10.10.10:FF:000001">
    <property type="entry name" value="LysR family transcriptional regulator"/>
    <property type="match status" value="1"/>
</dbReference>
<dbReference type="OrthoDB" id="8679465at2"/>
<keyword evidence="7" id="KW-1185">Reference proteome</keyword>
<dbReference type="InterPro" id="IPR000847">
    <property type="entry name" value="LysR_HTH_N"/>
</dbReference>
<dbReference type="PANTHER" id="PTHR30346:SF0">
    <property type="entry name" value="HCA OPERON TRANSCRIPTIONAL ACTIVATOR HCAR"/>
    <property type="match status" value="1"/>
</dbReference>
<organism evidence="6 7">
    <name type="scientific">Roseovarius faecimaris</name>
    <dbReference type="NCBI Taxonomy" id="2494550"/>
    <lineage>
        <taxon>Bacteria</taxon>
        <taxon>Pseudomonadati</taxon>
        <taxon>Pseudomonadota</taxon>
        <taxon>Alphaproteobacteria</taxon>
        <taxon>Rhodobacterales</taxon>
        <taxon>Roseobacteraceae</taxon>
        <taxon>Roseovarius</taxon>
    </lineage>
</organism>
<keyword evidence="3" id="KW-0238">DNA-binding</keyword>
<dbReference type="InterPro" id="IPR005119">
    <property type="entry name" value="LysR_subst-bd"/>
</dbReference>
<reference evidence="7" key="1">
    <citation type="submission" date="2018-12" db="EMBL/GenBank/DDBJ databases">
        <title>Complete genome sequence of Roseovarius sp. MME-070.</title>
        <authorList>
            <person name="Nam Y.-D."/>
            <person name="Kang J."/>
            <person name="Chung W.-H."/>
            <person name="Park Y.S."/>
        </authorList>
    </citation>
    <scope>NUCLEOTIDE SEQUENCE [LARGE SCALE GENOMIC DNA]</scope>
    <source>
        <strain evidence="7">MME-070</strain>
    </source>
</reference>
<dbReference type="SUPFAM" id="SSF53850">
    <property type="entry name" value="Periplasmic binding protein-like II"/>
    <property type="match status" value="1"/>
</dbReference>
<evidence type="ECO:0000256" key="4">
    <source>
        <dbReference type="ARBA" id="ARBA00023163"/>
    </source>
</evidence>
<dbReference type="KEGG" id="rom:EI983_09840"/>
<dbReference type="RefSeq" id="WP_157707244.1">
    <property type="nucleotide sequence ID" value="NZ_CP034348.1"/>
</dbReference>
<dbReference type="Gene3D" id="1.10.10.10">
    <property type="entry name" value="Winged helix-like DNA-binding domain superfamily/Winged helix DNA-binding domain"/>
    <property type="match status" value="1"/>
</dbReference>
<keyword evidence="4" id="KW-0804">Transcription</keyword>
<evidence type="ECO:0000256" key="3">
    <source>
        <dbReference type="ARBA" id="ARBA00023125"/>
    </source>
</evidence>
<name>A0A6I6IRQ6_9RHOB</name>
<sequence length="313" mass="34244">MPLRFTLRQLEYFVAVGEAGSIALASERVNVSSPSISAALSQLENEFGLQLFVRRHAHGLSLTQAGKQFMAQARTVLDEAQRLKRLAGDISGQVQGPLAVGCLVTFAQIVVPGLRREFEAAHPRVQIRQAELDQSKLIEQLRLAEIDVALTYDLQIPTDLSFIPLAELPPYALFGEDHPLARQKSVSIQELAEYPMVLLDLPLSSEYFRSLFSECGRVPKISERTQDMAVMRGLVANGFGYSIANIRPMSDRAPDGRKLCYVPLSGVSRPLRLGLLIADGAAQVLTVKAFIAHSQAAISSHSIPGLNMAARQE</sequence>
<dbReference type="Gene3D" id="3.40.190.10">
    <property type="entry name" value="Periplasmic binding protein-like II"/>
    <property type="match status" value="2"/>
</dbReference>
<dbReference type="Pfam" id="PF00126">
    <property type="entry name" value="HTH_1"/>
    <property type="match status" value="1"/>
</dbReference>
<dbReference type="InterPro" id="IPR036390">
    <property type="entry name" value="WH_DNA-bd_sf"/>
</dbReference>
<evidence type="ECO:0000313" key="6">
    <source>
        <dbReference type="EMBL" id="QGX98561.1"/>
    </source>
</evidence>
<dbReference type="AlphaFoldDB" id="A0A6I6IRQ6"/>
<evidence type="ECO:0000259" key="5">
    <source>
        <dbReference type="PROSITE" id="PS50931"/>
    </source>
</evidence>
<dbReference type="PROSITE" id="PS50931">
    <property type="entry name" value="HTH_LYSR"/>
    <property type="match status" value="1"/>
</dbReference>
<gene>
    <name evidence="6" type="ORF">EI983_09840</name>
</gene>
<feature type="domain" description="HTH lysR-type" evidence="5">
    <location>
        <begin position="5"/>
        <end position="63"/>
    </location>
</feature>
<proteinExistence type="inferred from homology"/>